<dbReference type="AlphaFoldDB" id="A0A7H1NUF5"/>
<name>A0A7H1NUF5_9PROT</name>
<evidence type="ECO:0000313" key="2">
    <source>
        <dbReference type="Proteomes" id="UP000516349"/>
    </source>
</evidence>
<evidence type="ECO:0000313" key="1">
    <source>
        <dbReference type="EMBL" id="QNT79415.1"/>
    </source>
</evidence>
<accession>A0A7H1NUF5</accession>
<sequence>MKSLTKWNGFSSVIGTRSIERFPHPRALRLFYACMIFHAGWRSGNKRPEKGIPFGASLYALVDTRRQLLTDAVN</sequence>
<organism evidence="1 2">
    <name type="scientific">Entomobacter blattae</name>
    <dbReference type="NCBI Taxonomy" id="2762277"/>
    <lineage>
        <taxon>Bacteria</taxon>
        <taxon>Pseudomonadati</taxon>
        <taxon>Pseudomonadota</taxon>
        <taxon>Alphaproteobacteria</taxon>
        <taxon>Acetobacterales</taxon>
        <taxon>Acetobacteraceae</taxon>
        <taxon>Entomobacter</taxon>
    </lineage>
</organism>
<gene>
    <name evidence="1" type="ORF">JGUZn3_22140</name>
</gene>
<proteinExistence type="predicted"/>
<dbReference type="EMBL" id="CP060244">
    <property type="protein sequence ID" value="QNT79415.1"/>
    <property type="molecule type" value="Genomic_DNA"/>
</dbReference>
<dbReference type="KEGG" id="ebla:JGUZn3_22140"/>
<protein>
    <submittedName>
        <fullName evidence="1">Uncharacterized protein</fullName>
    </submittedName>
</protein>
<reference evidence="1 2" key="1">
    <citation type="submission" date="2020-08" db="EMBL/GenBank/DDBJ databases">
        <title>Complete genome sequence of Entomobacter blattae G55GP.</title>
        <authorList>
            <person name="Poehlein A."/>
            <person name="Guzman J."/>
            <person name="Daniel R."/>
            <person name="Vilcinskas A."/>
        </authorList>
    </citation>
    <scope>NUCLEOTIDE SEQUENCE [LARGE SCALE GENOMIC DNA]</scope>
    <source>
        <strain evidence="1 2">G55GP</strain>
    </source>
</reference>
<keyword evidence="2" id="KW-1185">Reference proteome</keyword>
<dbReference type="Proteomes" id="UP000516349">
    <property type="component" value="Chromosome"/>
</dbReference>